<organism evidence="2">
    <name type="scientific">Candidatus Moduliflexus flocculans</name>
    <dbReference type="NCBI Taxonomy" id="1499966"/>
    <lineage>
        <taxon>Bacteria</taxon>
        <taxon>Candidatus Moduliflexota</taxon>
        <taxon>Candidatus Moduliflexia</taxon>
        <taxon>Candidatus Moduliflexales</taxon>
        <taxon>Candidatus Moduliflexaceae</taxon>
    </lineage>
</organism>
<dbReference type="Gene3D" id="3.40.50.300">
    <property type="entry name" value="P-loop containing nucleotide triphosphate hydrolases"/>
    <property type="match status" value="1"/>
</dbReference>
<protein>
    <submittedName>
        <fullName evidence="2">Metallophosphoesterase</fullName>
    </submittedName>
</protein>
<dbReference type="EMBL" id="DF820456">
    <property type="protein sequence ID" value="GAK50229.1"/>
    <property type="molecule type" value="Genomic_DNA"/>
</dbReference>
<dbReference type="Pfam" id="PF20702">
    <property type="entry name" value="nSTAND2"/>
    <property type="match status" value="1"/>
</dbReference>
<proteinExistence type="predicted"/>
<keyword evidence="3" id="KW-1185">Reference proteome</keyword>
<reference evidence="2" key="1">
    <citation type="journal article" date="2015" name="PeerJ">
        <title>First genomic representation of candidate bacterial phylum KSB3 points to enhanced environmental sensing as a trigger of wastewater bulking.</title>
        <authorList>
            <person name="Sekiguchi Y."/>
            <person name="Ohashi A."/>
            <person name="Parks D.H."/>
            <person name="Yamauchi T."/>
            <person name="Tyson G.W."/>
            <person name="Hugenholtz P."/>
        </authorList>
    </citation>
    <scope>NUCLEOTIDE SEQUENCE [LARGE SCALE GENOMIC DNA]</scope>
</reference>
<dbReference type="InterPro" id="IPR027417">
    <property type="entry name" value="P-loop_NTPase"/>
</dbReference>
<dbReference type="Proteomes" id="UP000030700">
    <property type="component" value="Unassembled WGS sequence"/>
</dbReference>
<sequence>MNIQQNPYNASRPISRRNDFFGRKGEFRRAYQMLLSVESINIIGSRRIGKTSFLNVLSNQEMQQNFLEDVETFRQRSLFVFLDMQSQKMATPFEFLSRLAEQISAGGGNFHPQIQSYYDFEKILAQLANEDKQLFIVLDEFESVASNEHFTVAFYDMLRHYQQRYFVSYVVASAKGVKEVAKSAVTSSEFFNIFRVLRVGLLNDEDANDLICKDASLAVDVPFVKLIAGRHPFFISLLCFHLFDAQAYEADTPPGKSRERIIHRFLEEAFDHFVYAWDHLSSNERDVLKRIANNEKIDDDDTPELLSLEQKALLAEQKGKHVIFSSAFEGFVKELEFSKTKEEVSQFISKNTRAIVSIGKYCIDQAVTALKK</sequence>
<dbReference type="InterPro" id="IPR049051">
    <property type="entry name" value="nSTAND2"/>
</dbReference>
<dbReference type="PANTHER" id="PTHR34301">
    <property type="entry name" value="DNA-BINDING PROTEIN-RELATED"/>
    <property type="match status" value="1"/>
</dbReference>
<evidence type="ECO:0000259" key="1">
    <source>
        <dbReference type="Pfam" id="PF20702"/>
    </source>
</evidence>
<name>A0A0S6VS69_9BACT</name>
<dbReference type="PANTHER" id="PTHR34301:SF8">
    <property type="entry name" value="ATPASE DOMAIN-CONTAINING PROTEIN"/>
    <property type="match status" value="1"/>
</dbReference>
<evidence type="ECO:0000313" key="3">
    <source>
        <dbReference type="Proteomes" id="UP000030700"/>
    </source>
</evidence>
<dbReference type="HOGENOM" id="CLU_743271_0_0_0"/>
<dbReference type="STRING" id="1499966.U14_01456"/>
<feature type="domain" description="Novel STAND NTPase 2" evidence="1">
    <location>
        <begin position="45"/>
        <end position="294"/>
    </location>
</feature>
<accession>A0A0S6VS69</accession>
<dbReference type="SUPFAM" id="SSF52540">
    <property type="entry name" value="P-loop containing nucleoside triphosphate hydrolases"/>
    <property type="match status" value="1"/>
</dbReference>
<gene>
    <name evidence="2" type="ORF">U14_01456</name>
</gene>
<dbReference type="AlphaFoldDB" id="A0A0S6VS69"/>
<evidence type="ECO:0000313" key="2">
    <source>
        <dbReference type="EMBL" id="GAK50229.1"/>
    </source>
</evidence>